<dbReference type="GO" id="GO:0016705">
    <property type="term" value="F:oxidoreductase activity, acting on paired donors, with incorporation or reduction of molecular oxygen"/>
    <property type="evidence" value="ECO:0007669"/>
    <property type="project" value="InterPro"/>
</dbReference>
<dbReference type="PANTHER" id="PTHR43244">
    <property type="match status" value="1"/>
</dbReference>
<dbReference type="EMBL" id="FTNF01000027">
    <property type="protein sequence ID" value="SIR91877.1"/>
    <property type="molecule type" value="Genomic_DNA"/>
</dbReference>
<dbReference type="Proteomes" id="UP000186004">
    <property type="component" value="Unassembled WGS sequence"/>
</dbReference>
<feature type="compositionally biased region" description="Low complexity" evidence="2">
    <location>
        <begin position="336"/>
        <end position="363"/>
    </location>
</feature>
<proteinExistence type="predicted"/>
<accession>A0A1N7EUZ8</accession>
<dbReference type="AlphaFoldDB" id="A0A1N7EUZ8"/>
<dbReference type="InterPro" id="IPR011251">
    <property type="entry name" value="Luciferase-like_dom"/>
</dbReference>
<evidence type="ECO:0000259" key="3">
    <source>
        <dbReference type="Pfam" id="PF00296"/>
    </source>
</evidence>
<gene>
    <name evidence="4" type="ORF">SAMN05444858_12753</name>
</gene>
<name>A0A1N7EUZ8_9ACTN</name>
<reference evidence="4 5" key="1">
    <citation type="submission" date="2017-01" db="EMBL/GenBank/DDBJ databases">
        <authorList>
            <person name="Mah S.A."/>
            <person name="Swanson W.J."/>
            <person name="Moy G.W."/>
            <person name="Vacquier V.D."/>
        </authorList>
    </citation>
    <scope>NUCLEOTIDE SEQUENCE [LARGE SCALE GENOMIC DNA]</scope>
    <source>
        <strain evidence="4 5">DSM 45758</strain>
    </source>
</reference>
<keyword evidence="1" id="KW-0560">Oxidoreductase</keyword>
<evidence type="ECO:0000256" key="1">
    <source>
        <dbReference type="ARBA" id="ARBA00023002"/>
    </source>
</evidence>
<dbReference type="SUPFAM" id="SSF51679">
    <property type="entry name" value="Bacterial luciferase-like"/>
    <property type="match status" value="1"/>
</dbReference>
<dbReference type="Pfam" id="PF00296">
    <property type="entry name" value="Bac_luciferase"/>
    <property type="match status" value="1"/>
</dbReference>
<keyword evidence="5" id="KW-1185">Reference proteome</keyword>
<protein>
    <submittedName>
        <fullName evidence="4">Probable F420-dependent oxidoreductase, Rv3093c family</fullName>
    </submittedName>
</protein>
<dbReference type="PANTHER" id="PTHR43244:SF1">
    <property type="entry name" value="5,10-METHYLENETETRAHYDROMETHANOPTERIN REDUCTASE"/>
    <property type="match status" value="1"/>
</dbReference>
<dbReference type="Gene3D" id="3.20.20.30">
    <property type="entry name" value="Luciferase-like domain"/>
    <property type="match status" value="1"/>
</dbReference>
<dbReference type="InterPro" id="IPR022526">
    <property type="entry name" value="F420_Rv3093c"/>
</dbReference>
<dbReference type="CDD" id="cd01097">
    <property type="entry name" value="Tetrahydromethanopterin_reductase"/>
    <property type="match status" value="1"/>
</dbReference>
<dbReference type="InterPro" id="IPR050564">
    <property type="entry name" value="F420-G6PD/mer"/>
</dbReference>
<evidence type="ECO:0000313" key="5">
    <source>
        <dbReference type="Proteomes" id="UP000186004"/>
    </source>
</evidence>
<evidence type="ECO:0000256" key="2">
    <source>
        <dbReference type="SAM" id="MobiDB-lite"/>
    </source>
</evidence>
<dbReference type="InterPro" id="IPR036661">
    <property type="entry name" value="Luciferase-like_sf"/>
</dbReference>
<feature type="domain" description="Luciferase-like" evidence="3">
    <location>
        <begin position="12"/>
        <end position="297"/>
    </location>
</feature>
<feature type="compositionally biased region" description="Low complexity" evidence="2">
    <location>
        <begin position="370"/>
        <end position="389"/>
    </location>
</feature>
<sequence>MTKRWGMTVPLTGVPLADHAAVYAALARAGFTDVWSSEVAGADAFTPLTLAAVWQPRLRLGTAVVPAFTRGPGLLAMSAAALAELAPGRFALGIGSSSPVVVQDWNAVSFTEPYRRTRDVLRFLRAALAGETVDGAFDTFTVRRFTLERPPALPPQLVLAALRPGMLRLAGAEADGVILNWLAADDVPRALAELGSPRPGFEVTARIFVCPTEDAEHARKLGRRLITSYLTVPAYAAFHRWLGREDVLGPMWKAWADGDRRGALAAVPDELVDALVLHGSPEQVRQQVQRYVDAGVDVPVLAVLPTPELAAGGPAALAELIARLGLAALAPPACAPAEAAGPAAPAPSSSGAPADAVGPADGPVVIPDPTSASTSMSGSGSRSGAGEES</sequence>
<dbReference type="STRING" id="1198245.SAMN05444858_12753"/>
<organism evidence="4 5">
    <name type="scientific">Micromonospora avicenniae</name>
    <dbReference type="NCBI Taxonomy" id="1198245"/>
    <lineage>
        <taxon>Bacteria</taxon>
        <taxon>Bacillati</taxon>
        <taxon>Actinomycetota</taxon>
        <taxon>Actinomycetes</taxon>
        <taxon>Micromonosporales</taxon>
        <taxon>Micromonosporaceae</taxon>
        <taxon>Micromonospora</taxon>
    </lineage>
</organism>
<feature type="region of interest" description="Disordered" evidence="2">
    <location>
        <begin position="336"/>
        <end position="389"/>
    </location>
</feature>
<dbReference type="NCBIfam" id="TIGR03841">
    <property type="entry name" value="F420_Rv3093c"/>
    <property type="match status" value="1"/>
</dbReference>
<evidence type="ECO:0000313" key="4">
    <source>
        <dbReference type="EMBL" id="SIR91877.1"/>
    </source>
</evidence>